<reference evidence="2 3" key="1">
    <citation type="journal article" date="2016" name="Environ. Microbiol.">
        <title>Genomic resolution of a cold subsurface aquifer community provides metabolic insights for novel microbes adapted to high CO concentrations.</title>
        <authorList>
            <person name="Probst A.J."/>
            <person name="Castelle C.J."/>
            <person name="Singh A."/>
            <person name="Brown C.T."/>
            <person name="Anantharaman K."/>
            <person name="Sharon I."/>
            <person name="Hug L.A."/>
            <person name="Burstein D."/>
            <person name="Emerson J.B."/>
            <person name="Thomas B.C."/>
            <person name="Banfield J.F."/>
        </authorList>
    </citation>
    <scope>NUCLEOTIDE SEQUENCE [LARGE SCALE GENOMIC DNA]</scope>
    <source>
        <strain evidence="2">CG1_02_37_22</strain>
    </source>
</reference>
<feature type="transmembrane region" description="Helical" evidence="1">
    <location>
        <begin position="352"/>
        <end position="376"/>
    </location>
</feature>
<gene>
    <name evidence="2" type="ORF">AUJ73_02775</name>
</gene>
<feature type="transmembrane region" description="Helical" evidence="1">
    <location>
        <begin position="99"/>
        <end position="120"/>
    </location>
</feature>
<feature type="transmembrane region" description="Helical" evidence="1">
    <location>
        <begin position="164"/>
        <end position="181"/>
    </location>
</feature>
<dbReference type="Proteomes" id="UP000183120">
    <property type="component" value="Unassembled WGS sequence"/>
</dbReference>
<feature type="transmembrane region" description="Helical" evidence="1">
    <location>
        <begin position="210"/>
        <end position="227"/>
    </location>
</feature>
<keyword evidence="1" id="KW-0472">Membrane</keyword>
<feature type="transmembrane region" description="Helical" evidence="1">
    <location>
        <begin position="12"/>
        <end position="32"/>
    </location>
</feature>
<proteinExistence type="predicted"/>
<evidence type="ECO:0000313" key="3">
    <source>
        <dbReference type="Proteomes" id="UP000183120"/>
    </source>
</evidence>
<accession>A0A1J4TU56</accession>
<name>A0A1J4TU56_9BACT</name>
<evidence type="ECO:0008006" key="4">
    <source>
        <dbReference type="Google" id="ProtNLM"/>
    </source>
</evidence>
<dbReference type="STRING" id="1805209.AUJ73_02775"/>
<organism evidence="2 3">
    <name type="scientific">Candidatus Gottesmanbacteria bacterium CG1_02_37_22</name>
    <dbReference type="NCBI Taxonomy" id="1805209"/>
    <lineage>
        <taxon>Bacteria</taxon>
        <taxon>Candidatus Gottesmaniibacteriota</taxon>
    </lineage>
</organism>
<evidence type="ECO:0000313" key="2">
    <source>
        <dbReference type="EMBL" id="OIO13998.1"/>
    </source>
</evidence>
<feature type="transmembrane region" description="Helical" evidence="1">
    <location>
        <begin position="427"/>
        <end position="445"/>
    </location>
</feature>
<keyword evidence="1" id="KW-1133">Transmembrane helix</keyword>
<comment type="caution">
    <text evidence="2">The sequence shown here is derived from an EMBL/GenBank/DDBJ whole genome shotgun (WGS) entry which is preliminary data.</text>
</comment>
<feature type="transmembrane region" description="Helical" evidence="1">
    <location>
        <begin position="239"/>
        <end position="259"/>
    </location>
</feature>
<feature type="transmembrane region" description="Helical" evidence="1">
    <location>
        <begin position="188"/>
        <end position="204"/>
    </location>
</feature>
<protein>
    <recommendedName>
        <fullName evidence="4">Membrane protein 6-pyruvoyl-tetrahydropterin synthase-related domain-containing protein</fullName>
    </recommendedName>
</protein>
<feature type="transmembrane region" description="Helical" evidence="1">
    <location>
        <begin position="132"/>
        <end position="158"/>
    </location>
</feature>
<evidence type="ECO:0000256" key="1">
    <source>
        <dbReference type="SAM" id="Phobius"/>
    </source>
</evidence>
<sequence>MWIFKKIVNAKNLPLLLFHAIFSYIAFVNFPAGKFFIGWDALSPEFNLSLNFQRSIFASWQENYGLGALTGHGFATQLPHTMIISLLSFLLPLWSIRPVFIFLCLYLGGLGMYFFTRLLLYKITFEEYQRKFLITTEYICLLTALLYITSLATVQMFYLPLEAFIVHFTALPWLFWIIIRLVGKTNKINIVLFFVINFFSSIQGFIPSLFVVYVISLVLFAFVYILINRFSFIVIKKSVLVLLLTVLINSYWLLPFSYYQLSHGNITQIAYNNLMSTEDFILKNKKFGNLESVALMKGYSFDMQELGGYVFQPWIEHYDNPGTKFIGYSLFIFVLISALTSLVLIRHVLIKIATVMFLFFLTSLATDFPLFSYFSRLMQTLSPSYYQAFRTAFTKFALSYSFLFSLFFGLGLYILLGYFYRLLKHKLISLFVFLGLLSLLVYYAFPIYKGNLLYNKLQVDIPKAYFEVIDFFKNQKDGRVADFPVGCSEGWFAYNWGYFGSGFYWYGIKQPILARTFDVWNSSGENYYWEISNAIYSGRFTEVKKILDKYNVKWIIYDQNLLHCRNSKALIGNDEFLDYILSSSDYKLLSDFRSENNLPVLIFELADYTKNKYILINTNLHSVNPKYSWNNYDAGYLENGEYITVNSEQITDNKKEVNTNYQLLTTNNQIYYPFRSLFTGRKQEELEFRIEDSEDYFSFMNKIPTDLVGSDLIIPPVRPEDVEEIDVQDPANINFHYPQIFLDDERVNFEAKNATPSAVSLTYIKDGNFEVRVPKIRGYYSYDIQPTTYNTSTSLGAGLQPRNCDQFNNGEYLHERVREEGKEWLRLTSVGSSNCLDFDLPNLSQDIGYLVTVEGRNIEGKSLLFSVINKNSQRADLETYLPKSKEVEPPKRFNLPEISYFILPPMEKYAVGYTLHFDNISIGRAKTVNDLGKITVSPIPYRFLTALKIIKNDNLTDSQLTTHNSQLIFVDHPNPSYYKIQITNNHQQIINNQHIVLSQSYDKGWHAYQIQNSKSNPSISLRARIQNFFKYNFPFLFEEELRDHVLVNNWENGWNIGSQLSAVGNQSKIDPTTNNQQPTTIVIVYLPQYLEYLGFALLLLIPIIIKLTPSK</sequence>
<feature type="transmembrane region" description="Helical" evidence="1">
    <location>
        <begin position="396"/>
        <end position="420"/>
    </location>
</feature>
<dbReference type="EMBL" id="MNUY01000044">
    <property type="protein sequence ID" value="OIO13998.1"/>
    <property type="molecule type" value="Genomic_DNA"/>
</dbReference>
<feature type="transmembrane region" description="Helical" evidence="1">
    <location>
        <begin position="325"/>
        <end position="345"/>
    </location>
</feature>
<dbReference type="AlphaFoldDB" id="A0A1J4TU56"/>
<keyword evidence="1" id="KW-0812">Transmembrane</keyword>